<accession>A0A834ZE62</accession>
<dbReference type="InterPro" id="IPR012340">
    <property type="entry name" value="NA-bd_OB-fold"/>
</dbReference>
<proteinExistence type="predicted"/>
<dbReference type="FunFam" id="2.40.50.140:FF:000155">
    <property type="entry name" value="rRNA biogenesis protein RRP5"/>
    <property type="match status" value="1"/>
</dbReference>
<dbReference type="GO" id="GO:0032040">
    <property type="term" value="C:small-subunit processome"/>
    <property type="evidence" value="ECO:0007669"/>
    <property type="project" value="TreeGrafter"/>
</dbReference>
<dbReference type="SMART" id="SM00316">
    <property type="entry name" value="S1"/>
    <property type="match status" value="6"/>
</dbReference>
<dbReference type="SUPFAM" id="SSF50249">
    <property type="entry name" value="Nucleic acid-binding proteins"/>
    <property type="match status" value="6"/>
</dbReference>
<name>A0A834ZE62_TETSI</name>
<feature type="domain" description="S1 motif" evidence="5">
    <location>
        <begin position="267"/>
        <end position="338"/>
    </location>
</feature>
<dbReference type="Pfam" id="PF23459">
    <property type="entry name" value="S1_RRP5"/>
    <property type="match status" value="1"/>
</dbReference>
<evidence type="ECO:0000256" key="3">
    <source>
        <dbReference type="ARBA" id="ARBA00022737"/>
    </source>
</evidence>
<dbReference type="EMBL" id="JABCRI010000007">
    <property type="protein sequence ID" value="KAF8403960.1"/>
    <property type="molecule type" value="Genomic_DNA"/>
</dbReference>
<comment type="subcellular location">
    <subcellularLocation>
        <location evidence="1">Nucleus</location>
        <location evidence="1">Nucleolus</location>
    </subcellularLocation>
</comment>
<dbReference type="FunFam" id="2.40.50.140:FF:000212">
    <property type="entry name" value="Ribosomal protein S1-like1"/>
    <property type="match status" value="1"/>
</dbReference>
<keyword evidence="4" id="KW-0539">Nucleus</keyword>
<dbReference type="GO" id="GO:0006364">
    <property type="term" value="P:rRNA processing"/>
    <property type="evidence" value="ECO:0007669"/>
    <property type="project" value="UniProtKB-KW"/>
</dbReference>
<evidence type="ECO:0000313" key="7">
    <source>
        <dbReference type="Proteomes" id="UP000655225"/>
    </source>
</evidence>
<keyword evidence="2" id="KW-0698">rRNA processing</keyword>
<dbReference type="PANTHER" id="PTHR23270">
    <property type="entry name" value="PROGRAMMED CELL DEATH PROTEIN 11 PRE-RRNA PROCESSING PROTEIN RRP5"/>
    <property type="match status" value="1"/>
</dbReference>
<dbReference type="InterPro" id="IPR003029">
    <property type="entry name" value="S1_domain"/>
</dbReference>
<feature type="domain" description="S1 motif" evidence="5">
    <location>
        <begin position="167"/>
        <end position="243"/>
    </location>
</feature>
<evidence type="ECO:0000256" key="2">
    <source>
        <dbReference type="ARBA" id="ARBA00022552"/>
    </source>
</evidence>
<dbReference type="Gene3D" id="1.25.40.10">
    <property type="entry name" value="Tetratricopeptide repeat domain"/>
    <property type="match status" value="2"/>
</dbReference>
<keyword evidence="7" id="KW-1185">Reference proteome</keyword>
<evidence type="ECO:0000256" key="4">
    <source>
        <dbReference type="ARBA" id="ARBA00023242"/>
    </source>
</evidence>
<evidence type="ECO:0000256" key="1">
    <source>
        <dbReference type="ARBA" id="ARBA00004604"/>
    </source>
</evidence>
<dbReference type="InterPro" id="IPR011990">
    <property type="entry name" value="TPR-like_helical_dom_sf"/>
</dbReference>
<dbReference type="FunFam" id="1.25.40.10:FF:000065">
    <property type="entry name" value="Programmed cell death 11"/>
    <property type="match status" value="1"/>
</dbReference>
<feature type="domain" description="S1 motif" evidence="5">
    <location>
        <begin position="374"/>
        <end position="448"/>
    </location>
</feature>
<protein>
    <recommendedName>
        <fullName evidence="5">S1 motif domain-containing protein</fullName>
    </recommendedName>
</protein>
<dbReference type="AlphaFoldDB" id="A0A834ZE62"/>
<evidence type="ECO:0000259" key="5">
    <source>
        <dbReference type="PROSITE" id="PS50126"/>
    </source>
</evidence>
<dbReference type="Pfam" id="PF05843">
    <property type="entry name" value="Suf"/>
    <property type="match status" value="1"/>
</dbReference>
<sequence>MFMVQISKLQMADSHDTDPKWVERFNIGDVVEGEIHEAKEFGVVLNFKEHNGVFGFISHYHLGGTIMETGSVIRAMVLDISKAERLVDLSLKPEFAHKFNEEGSHSRISKKWASNLSSFICFSVVATIEALPSALTAGRLLLLLKSSEVVETSSSKRARKKSSYNVGSLVEAEITDIKPLEIRLKFGIGFHGRVHITEVNDDHMVEDPFSKFKIGQLLTARIVATTNQSEKNRKNFQWELSIRPTMLSGSGEIKDKFMTEDFKFSIGKCVTGYVVKVDAEWVLLAVSRHVKAQLFLLDSSCEPSELQNFQMRFNVGKAFSGHIININKEKKLLRLVVRPLPVISNGTLGNEIVKINNPGSDMSNENICEHIHEGDVLGGRISTILPGVGGLLVQIGPHLYGRVHFTELTDRWVSDPLFGYHEGQFVKCKVLEISRSVKGSVHVDLSLRASSEDIQSKKSAGLVNDVDFSGNRVENIEDLHPNMVIQGYVKNVMAKGCFIMLSRKVDAKILLSNLSDGFVEKPEKEFPVGNLVTGKVLSVEPLSKRVEVTLKTSTASSRRKSEVADLSSLHIGDIISGMIKRVESYGLFITIDHTNIVGLCHVSELSDDQIDDIESKYRAGERVMAKILKVDEERKRISLGMKNSYMRGDSTHILSDDRSDYASDGNGGIEDSQITMLQERSSPVIQDVDSKCANEECLVFAQAESRASILPLEVTLDDMEGSDLDNTVSGAQEHVNMVDTTTEKNKGRAKRKAKEERELEIRAAEERLLERDIPRTADEFEKLVRSSPNSSFVWIKYMAFMLSLADIEKARSIAERALRTINIREEAEKLNIWVAYFNLENEHGNPPEESVMKTFQRALQYCDPKKVHLALLGMYDRTEQHKLADELVEKMIKKFKHSCKIWLKRVQSLLKQGKDEVQSTVNRALLSLPRNKHIKFISQTAILEFKCGVPDRGRSMFEGMLREYPKRTDLWSIYLDQEIRLGDAELIRALFERAISLSLHPKKMKFLFKKYLEYEKSFGSEEQIESVKRKAMEYVESTLT</sequence>
<organism evidence="6 7">
    <name type="scientific">Tetracentron sinense</name>
    <name type="common">Spur-leaf</name>
    <dbReference type="NCBI Taxonomy" id="13715"/>
    <lineage>
        <taxon>Eukaryota</taxon>
        <taxon>Viridiplantae</taxon>
        <taxon>Streptophyta</taxon>
        <taxon>Embryophyta</taxon>
        <taxon>Tracheophyta</taxon>
        <taxon>Spermatophyta</taxon>
        <taxon>Magnoliopsida</taxon>
        <taxon>Trochodendrales</taxon>
        <taxon>Trochodendraceae</taxon>
        <taxon>Tetracentron</taxon>
    </lineage>
</organism>
<dbReference type="OMA" id="NENICEH"/>
<dbReference type="InterPro" id="IPR057302">
    <property type="entry name" value="Rrp5_S1"/>
</dbReference>
<reference evidence="6 7" key="1">
    <citation type="submission" date="2020-04" db="EMBL/GenBank/DDBJ databases">
        <title>Plant Genome Project.</title>
        <authorList>
            <person name="Zhang R.-G."/>
        </authorList>
    </citation>
    <scope>NUCLEOTIDE SEQUENCE [LARGE SCALE GENOMIC DNA]</scope>
    <source>
        <strain evidence="6">YNK0</strain>
        <tissue evidence="6">Leaf</tissue>
    </source>
</reference>
<dbReference type="FunFam" id="2.40.50.140:FF:000159">
    <property type="entry name" value="rRNA biogenesis protein rrp5"/>
    <property type="match status" value="1"/>
</dbReference>
<dbReference type="InterPro" id="IPR008847">
    <property type="entry name" value="Suf"/>
</dbReference>
<dbReference type="CDD" id="cd05703">
    <property type="entry name" value="S1_Rrp5_repeat_hs12_sc9"/>
    <property type="match status" value="1"/>
</dbReference>
<dbReference type="PROSITE" id="PS50126">
    <property type="entry name" value="S1"/>
    <property type="match status" value="6"/>
</dbReference>
<feature type="domain" description="S1 motif" evidence="5">
    <location>
        <begin position="28"/>
        <end position="92"/>
    </location>
</feature>
<evidence type="ECO:0000313" key="6">
    <source>
        <dbReference type="EMBL" id="KAF8403960.1"/>
    </source>
</evidence>
<dbReference type="PANTHER" id="PTHR23270:SF10">
    <property type="entry name" value="PROTEIN RRP5 HOMOLOG"/>
    <property type="match status" value="1"/>
</dbReference>
<dbReference type="OrthoDB" id="412781at2759"/>
<gene>
    <name evidence="6" type="ORF">HHK36_012067</name>
</gene>
<feature type="domain" description="S1 motif" evidence="5">
    <location>
        <begin position="572"/>
        <end position="642"/>
    </location>
</feature>
<dbReference type="SUPFAM" id="SSF48452">
    <property type="entry name" value="TPR-like"/>
    <property type="match status" value="2"/>
</dbReference>
<dbReference type="GO" id="GO:0003723">
    <property type="term" value="F:RNA binding"/>
    <property type="evidence" value="ECO:0007669"/>
    <property type="project" value="TreeGrafter"/>
</dbReference>
<dbReference type="InterPro" id="IPR003107">
    <property type="entry name" value="HAT"/>
</dbReference>
<comment type="caution">
    <text evidence="6">The sequence shown here is derived from an EMBL/GenBank/DDBJ whole genome shotgun (WGS) entry which is preliminary data.</text>
</comment>
<dbReference type="Proteomes" id="UP000655225">
    <property type="component" value="Unassembled WGS sequence"/>
</dbReference>
<dbReference type="FunFam" id="2.40.50.140:FF:000263">
    <property type="entry name" value="Ribosomal protein S1-like1"/>
    <property type="match status" value="1"/>
</dbReference>
<dbReference type="FunFam" id="1.25.40.10:FF:000314">
    <property type="entry name" value="rRNA biogenesis protein RRP5"/>
    <property type="match status" value="1"/>
</dbReference>
<dbReference type="SMART" id="SM00386">
    <property type="entry name" value="HAT"/>
    <property type="match status" value="4"/>
</dbReference>
<dbReference type="Gene3D" id="2.40.50.140">
    <property type="entry name" value="Nucleic acid-binding proteins"/>
    <property type="match status" value="5"/>
</dbReference>
<dbReference type="Pfam" id="PF00575">
    <property type="entry name" value="S1"/>
    <property type="match status" value="2"/>
</dbReference>
<dbReference type="InterPro" id="IPR045209">
    <property type="entry name" value="Rrp5"/>
</dbReference>
<feature type="domain" description="S1 motif" evidence="5">
    <location>
        <begin position="482"/>
        <end position="551"/>
    </location>
</feature>
<keyword evidence="3" id="KW-0677">Repeat</keyword>